<feature type="region of interest" description="Disordered" evidence="1">
    <location>
        <begin position="173"/>
        <end position="193"/>
    </location>
</feature>
<proteinExistence type="predicted"/>
<dbReference type="EMBL" id="CZQD01000031">
    <property type="protein sequence ID" value="CUS56669.1"/>
    <property type="molecule type" value="Genomic_DNA"/>
</dbReference>
<sequence>MVTRSTLDPIEEARARVRLRYQRATRTYSNMRQVGLAAERVGRKSGAKKLPPIQVLRQRWREIAGEQLYKYCRPERLSGGKDGRVLTLLVVPQAAPMVQHQSETLRQRVSVSAGGDITAIKIKQGSLGTEPPKTLRRKTRPLSLKERKELEESTSGIQNDKLRAAIVALGEAMLTAEDTPPPAKPGKDGGLPF</sequence>
<evidence type="ECO:0008006" key="3">
    <source>
        <dbReference type="Google" id="ProtNLM"/>
    </source>
</evidence>
<evidence type="ECO:0000313" key="2">
    <source>
        <dbReference type="EMBL" id="CUS56669.1"/>
    </source>
</evidence>
<dbReference type="InterPro" id="IPR007922">
    <property type="entry name" value="DciA-like"/>
</dbReference>
<name>A0A160U2L6_9ZZZZ</name>
<dbReference type="AlphaFoldDB" id="A0A160U2L6"/>
<gene>
    <name evidence="2" type="ORF">MGWOODY_Hyp256</name>
</gene>
<organism evidence="2">
    <name type="scientific">hydrothermal vent metagenome</name>
    <dbReference type="NCBI Taxonomy" id="652676"/>
    <lineage>
        <taxon>unclassified sequences</taxon>
        <taxon>metagenomes</taxon>
        <taxon>ecological metagenomes</taxon>
    </lineage>
</organism>
<dbReference type="Pfam" id="PF05258">
    <property type="entry name" value="DciA"/>
    <property type="match status" value="1"/>
</dbReference>
<protein>
    <recommendedName>
        <fullName evidence="3">Zn-ribbon-containing, possibly RNA-binding protein and truncated derivatives</fullName>
    </recommendedName>
</protein>
<accession>A0A160U2L6</accession>
<evidence type="ECO:0000256" key="1">
    <source>
        <dbReference type="SAM" id="MobiDB-lite"/>
    </source>
</evidence>
<reference evidence="2" key="1">
    <citation type="submission" date="2015-10" db="EMBL/GenBank/DDBJ databases">
        <authorList>
            <person name="Gilbert D.G."/>
        </authorList>
    </citation>
    <scope>NUCLEOTIDE SEQUENCE</scope>
</reference>